<dbReference type="InterPro" id="IPR008271">
    <property type="entry name" value="Ser/Thr_kinase_AS"/>
</dbReference>
<protein>
    <recommendedName>
        <fullName evidence="1">Protein kinase domain-containing protein</fullName>
    </recommendedName>
</protein>
<dbReference type="EMBL" id="CAJMWY010002975">
    <property type="protein sequence ID" value="CAE6497380.1"/>
    <property type="molecule type" value="Genomic_DNA"/>
</dbReference>
<feature type="domain" description="Protein kinase" evidence="1">
    <location>
        <begin position="272"/>
        <end position="553"/>
    </location>
</feature>
<organism evidence="2 3">
    <name type="scientific">Rhizoctonia solani</name>
    <dbReference type="NCBI Taxonomy" id="456999"/>
    <lineage>
        <taxon>Eukaryota</taxon>
        <taxon>Fungi</taxon>
        <taxon>Dikarya</taxon>
        <taxon>Basidiomycota</taxon>
        <taxon>Agaricomycotina</taxon>
        <taxon>Agaricomycetes</taxon>
        <taxon>Cantharellales</taxon>
        <taxon>Ceratobasidiaceae</taxon>
        <taxon>Rhizoctonia</taxon>
    </lineage>
</organism>
<dbReference type="InterPro" id="IPR011009">
    <property type="entry name" value="Kinase-like_dom_sf"/>
</dbReference>
<gene>
    <name evidence="2" type="ORF">RDB_LOCUS118521</name>
</gene>
<proteinExistence type="predicted"/>
<dbReference type="Proteomes" id="UP000663861">
    <property type="component" value="Unassembled WGS sequence"/>
</dbReference>
<evidence type="ECO:0000313" key="2">
    <source>
        <dbReference type="EMBL" id="CAE6497380.1"/>
    </source>
</evidence>
<dbReference type="SMART" id="SM00220">
    <property type="entry name" value="S_TKc"/>
    <property type="match status" value="1"/>
</dbReference>
<dbReference type="Pfam" id="PF00069">
    <property type="entry name" value="Pkinase"/>
    <property type="match status" value="1"/>
</dbReference>
<name>A0A8H3CZ93_9AGAM</name>
<dbReference type="GO" id="GO:0004674">
    <property type="term" value="F:protein serine/threonine kinase activity"/>
    <property type="evidence" value="ECO:0007669"/>
    <property type="project" value="TreeGrafter"/>
</dbReference>
<sequence>MIPEASLAFLRHPMVTRSTAWLCRLPTNHSNVSRRPNVGDKAKSHIRVSRFGTSSTLDLPRGLSLDTPATRYLQTRTARDLHSVNIFDLYHCGLGTNPNSYHERGISQSKFATPILGRVERHLRGIRRAHSLPNPKKNRPLEHVEHPVQLWDTVTYGGDSINHNTTITRLGEALAQVARRTYTNLGVLNRAVQIMRIRLRGGVGLCRELSRDSWRFGESNFRQRWVQVGPFVDEPETIESCTIGSTMTIAEITSILRRHCCKNLDRLLSLRSCSSHPVSTGGFGDIYLGRLENGVPVAVKVARYSTNHMHFRKQTKHAAKELHAWAKCQHPNVLPLLGMVEFRDQIAMVSPWMKNGDLRNYLRQHPQADRCHLCYDICDGLVYLHGMNIVHGDLKGANVLVSESGKAMLSDFGNSLVEDNTIRFTATTRDVACSSRWAAPEILEGAATSYPADVFALGMTILEAITGDVPYRELGREQAEAITGDVPYRELGREQAVIATILIKKANPVRPAAYIPQNSAHGDFLWDLLTKCWAYEPTDRPPAEEVKSLMTQITQKGLIQQP</sequence>
<dbReference type="Gene3D" id="1.10.510.10">
    <property type="entry name" value="Transferase(Phosphotransferase) domain 1"/>
    <property type="match status" value="1"/>
</dbReference>
<dbReference type="GO" id="GO:0005524">
    <property type="term" value="F:ATP binding"/>
    <property type="evidence" value="ECO:0007669"/>
    <property type="project" value="InterPro"/>
</dbReference>
<dbReference type="PROSITE" id="PS50011">
    <property type="entry name" value="PROTEIN_KINASE_DOM"/>
    <property type="match status" value="1"/>
</dbReference>
<dbReference type="InterPro" id="IPR000719">
    <property type="entry name" value="Prot_kinase_dom"/>
</dbReference>
<dbReference type="SUPFAM" id="SSF56112">
    <property type="entry name" value="Protein kinase-like (PK-like)"/>
    <property type="match status" value="1"/>
</dbReference>
<evidence type="ECO:0000313" key="3">
    <source>
        <dbReference type="Proteomes" id="UP000663861"/>
    </source>
</evidence>
<dbReference type="PANTHER" id="PTHR44329">
    <property type="entry name" value="SERINE/THREONINE-PROTEIN KINASE TNNI3K-RELATED"/>
    <property type="match status" value="1"/>
</dbReference>
<dbReference type="PROSITE" id="PS00108">
    <property type="entry name" value="PROTEIN_KINASE_ST"/>
    <property type="match status" value="1"/>
</dbReference>
<dbReference type="InterPro" id="IPR051681">
    <property type="entry name" value="Ser/Thr_Kinases-Pseudokinases"/>
</dbReference>
<reference evidence="2" key="1">
    <citation type="submission" date="2021-01" db="EMBL/GenBank/DDBJ databases">
        <authorList>
            <person name="Kaushik A."/>
        </authorList>
    </citation>
    <scope>NUCLEOTIDE SEQUENCE</scope>
    <source>
        <strain evidence="2">AG4-RS23</strain>
    </source>
</reference>
<comment type="caution">
    <text evidence="2">The sequence shown here is derived from an EMBL/GenBank/DDBJ whole genome shotgun (WGS) entry which is preliminary data.</text>
</comment>
<accession>A0A8H3CZ93</accession>
<dbReference type="AlphaFoldDB" id="A0A8H3CZ93"/>
<evidence type="ECO:0000259" key="1">
    <source>
        <dbReference type="PROSITE" id="PS50011"/>
    </source>
</evidence>
<dbReference type="PANTHER" id="PTHR44329:SF214">
    <property type="entry name" value="PROTEIN KINASE DOMAIN-CONTAINING PROTEIN"/>
    <property type="match status" value="1"/>
</dbReference>